<gene>
    <name evidence="2" type="ORF">ACFQDM_07835</name>
</gene>
<protein>
    <submittedName>
        <fullName evidence="2">Asparaginase domain-containing protein</fullName>
        <ecNumber evidence="2">3.5.1.1</ecNumber>
    </submittedName>
</protein>
<organism evidence="2 3">
    <name type="scientific">Ponticaulis profundi</name>
    <dbReference type="NCBI Taxonomy" id="2665222"/>
    <lineage>
        <taxon>Bacteria</taxon>
        <taxon>Pseudomonadati</taxon>
        <taxon>Pseudomonadota</taxon>
        <taxon>Alphaproteobacteria</taxon>
        <taxon>Hyphomonadales</taxon>
        <taxon>Hyphomonadaceae</taxon>
        <taxon>Ponticaulis</taxon>
    </lineage>
</organism>
<evidence type="ECO:0000313" key="2">
    <source>
        <dbReference type="EMBL" id="MFC6197983.1"/>
    </source>
</evidence>
<proteinExistence type="predicted"/>
<accession>A0ABW1S8Z9</accession>
<evidence type="ECO:0000313" key="3">
    <source>
        <dbReference type="Proteomes" id="UP001596303"/>
    </source>
</evidence>
<dbReference type="PIRSF" id="PIRSF001220">
    <property type="entry name" value="L-ASNase_gatD"/>
    <property type="match status" value="1"/>
</dbReference>
<dbReference type="PIRSF" id="PIRSF500176">
    <property type="entry name" value="L_ASNase"/>
    <property type="match status" value="1"/>
</dbReference>
<keyword evidence="3" id="KW-1185">Reference proteome</keyword>
<dbReference type="Gene3D" id="3.40.50.1170">
    <property type="entry name" value="L-asparaginase, N-terminal domain"/>
    <property type="match status" value="1"/>
</dbReference>
<dbReference type="InterPro" id="IPR027474">
    <property type="entry name" value="L-asparaginase_N"/>
</dbReference>
<dbReference type="EC" id="3.5.1.1" evidence="2"/>
<dbReference type="PANTHER" id="PTHR11707">
    <property type="entry name" value="L-ASPARAGINASE"/>
    <property type="match status" value="1"/>
</dbReference>
<sequence>MENLVILTTGGTLDKDHDTFTESLVLGAENVTNVPELLRIARTHFPRVQPIMSLDSLDMTEAHREQILGAVKIVPEQHVVITHGTGTMDQTARFLDGKTGDKTVVLTGALRPFALGKSDAGFNVGGAIIAAQTLPPGVYAVMNGRVFKPDGVKKDPKSGRFDL</sequence>
<feature type="domain" description="L-asparaginase N-terminal" evidence="1">
    <location>
        <begin position="4"/>
        <end position="154"/>
    </location>
</feature>
<comment type="caution">
    <text evidence="2">The sequence shown here is derived from an EMBL/GenBank/DDBJ whole genome shotgun (WGS) entry which is preliminary data.</text>
</comment>
<keyword evidence="2" id="KW-0378">Hydrolase</keyword>
<dbReference type="PRINTS" id="PR00139">
    <property type="entry name" value="ASNGLNASE"/>
</dbReference>
<reference evidence="3" key="1">
    <citation type="journal article" date="2019" name="Int. J. Syst. Evol. Microbiol.">
        <title>The Global Catalogue of Microorganisms (GCM) 10K type strain sequencing project: providing services to taxonomists for standard genome sequencing and annotation.</title>
        <authorList>
            <consortium name="The Broad Institute Genomics Platform"/>
            <consortium name="The Broad Institute Genome Sequencing Center for Infectious Disease"/>
            <person name="Wu L."/>
            <person name="Ma J."/>
        </authorList>
    </citation>
    <scope>NUCLEOTIDE SEQUENCE [LARGE SCALE GENOMIC DNA]</scope>
    <source>
        <strain evidence="3">CGMCC-1.15741</strain>
    </source>
</reference>
<name>A0ABW1S8Z9_9PROT</name>
<dbReference type="InterPro" id="IPR036152">
    <property type="entry name" value="Asp/glu_Ase-like_sf"/>
</dbReference>
<evidence type="ECO:0000259" key="1">
    <source>
        <dbReference type="Pfam" id="PF00710"/>
    </source>
</evidence>
<dbReference type="SUPFAM" id="SSF53774">
    <property type="entry name" value="Glutaminase/Asparaginase"/>
    <property type="match status" value="1"/>
</dbReference>
<dbReference type="RefSeq" id="WP_377377690.1">
    <property type="nucleotide sequence ID" value="NZ_JBHSSW010000009.1"/>
</dbReference>
<dbReference type="InterPro" id="IPR037152">
    <property type="entry name" value="L-asparaginase_N_sf"/>
</dbReference>
<dbReference type="EMBL" id="JBHSSW010000009">
    <property type="protein sequence ID" value="MFC6197983.1"/>
    <property type="molecule type" value="Genomic_DNA"/>
</dbReference>
<dbReference type="GO" id="GO:0004067">
    <property type="term" value="F:asparaginase activity"/>
    <property type="evidence" value="ECO:0007669"/>
    <property type="project" value="UniProtKB-EC"/>
</dbReference>
<dbReference type="Proteomes" id="UP001596303">
    <property type="component" value="Unassembled WGS sequence"/>
</dbReference>
<dbReference type="PANTHER" id="PTHR11707:SF28">
    <property type="entry name" value="60 KDA LYSOPHOSPHOLIPASE"/>
    <property type="match status" value="1"/>
</dbReference>
<dbReference type="InterPro" id="IPR006034">
    <property type="entry name" value="Asparaginase/glutaminase-like"/>
</dbReference>
<dbReference type="Pfam" id="PF00710">
    <property type="entry name" value="Asparaginase"/>
    <property type="match status" value="1"/>
</dbReference>
<dbReference type="PROSITE" id="PS51732">
    <property type="entry name" value="ASN_GLN_ASE_3"/>
    <property type="match status" value="1"/>
</dbReference>